<dbReference type="SUPFAM" id="SSF54171">
    <property type="entry name" value="DNA-binding domain"/>
    <property type="match status" value="1"/>
</dbReference>
<keyword evidence="6" id="KW-0804">Transcription</keyword>
<dbReference type="GO" id="GO:0005634">
    <property type="term" value="C:nucleus"/>
    <property type="evidence" value="ECO:0007669"/>
    <property type="project" value="UniProtKB-SubCell"/>
</dbReference>
<dbReference type="Pfam" id="PF00847">
    <property type="entry name" value="AP2"/>
    <property type="match status" value="1"/>
</dbReference>
<evidence type="ECO:0000259" key="9">
    <source>
        <dbReference type="PROSITE" id="PS51032"/>
    </source>
</evidence>
<keyword evidence="4" id="KW-0238">DNA-binding</keyword>
<dbReference type="EMBL" id="AUSU01008433">
    <property type="protein sequence ID" value="EPS59347.1"/>
    <property type="molecule type" value="Genomic_DNA"/>
</dbReference>
<dbReference type="Gene3D" id="3.30.730.10">
    <property type="entry name" value="AP2/ERF domain"/>
    <property type="match status" value="1"/>
</dbReference>
<evidence type="ECO:0000256" key="1">
    <source>
        <dbReference type="ARBA" id="ARBA00004123"/>
    </source>
</evidence>
<sequence length="92" mass="10451">PSPSAAVRYRGVRRRKWGKFVAEIRMPNCRDRIWLGSYDTAEEAARAFDAAQYCLRGRGARFNFPDDPPEIANGESMTPEEIRDAAARFARS</sequence>
<dbReference type="CDD" id="cd00018">
    <property type="entry name" value="AP2"/>
    <property type="match status" value="1"/>
</dbReference>
<dbReference type="GO" id="GO:0003700">
    <property type="term" value="F:DNA-binding transcription factor activity"/>
    <property type="evidence" value="ECO:0007669"/>
    <property type="project" value="InterPro"/>
</dbReference>
<evidence type="ECO:0000256" key="3">
    <source>
        <dbReference type="ARBA" id="ARBA00023015"/>
    </source>
</evidence>
<evidence type="ECO:0000256" key="2">
    <source>
        <dbReference type="ARBA" id="ARBA00022821"/>
    </source>
</evidence>
<feature type="domain" description="AP2/ERF" evidence="9">
    <location>
        <begin position="8"/>
        <end position="65"/>
    </location>
</feature>
<feature type="non-terminal residue" evidence="10">
    <location>
        <position position="92"/>
    </location>
</feature>
<evidence type="ECO:0000256" key="4">
    <source>
        <dbReference type="ARBA" id="ARBA00023125"/>
    </source>
</evidence>
<proteinExistence type="inferred from homology"/>
<dbReference type="InterPro" id="IPR001471">
    <property type="entry name" value="AP2/ERF_dom"/>
</dbReference>
<comment type="similarity">
    <text evidence="8">Belongs to the AP2/ERF transcription factor family. ERF subfamily.</text>
</comment>
<dbReference type="PRINTS" id="PR00367">
    <property type="entry name" value="ETHRSPELEMNT"/>
</dbReference>
<dbReference type="FunFam" id="3.30.730.10:FF:000001">
    <property type="entry name" value="Ethylene-responsive transcription factor 2"/>
    <property type="match status" value="1"/>
</dbReference>
<dbReference type="GO" id="GO:0006952">
    <property type="term" value="P:defense response"/>
    <property type="evidence" value="ECO:0007669"/>
    <property type="project" value="UniProtKB-KW"/>
</dbReference>
<dbReference type="AlphaFoldDB" id="S8DIR1"/>
<evidence type="ECO:0000313" key="10">
    <source>
        <dbReference type="EMBL" id="EPS59347.1"/>
    </source>
</evidence>
<protein>
    <recommendedName>
        <fullName evidence="9">AP2/ERF domain-containing protein</fullName>
    </recommendedName>
</protein>
<dbReference type="GO" id="GO:0003677">
    <property type="term" value="F:DNA binding"/>
    <property type="evidence" value="ECO:0007669"/>
    <property type="project" value="UniProtKB-KW"/>
</dbReference>
<dbReference type="SMART" id="SM00380">
    <property type="entry name" value="AP2"/>
    <property type="match status" value="1"/>
</dbReference>
<evidence type="ECO:0000313" key="11">
    <source>
        <dbReference type="Proteomes" id="UP000015453"/>
    </source>
</evidence>
<dbReference type="InterPro" id="IPR016177">
    <property type="entry name" value="DNA-bd_dom_sf"/>
</dbReference>
<evidence type="ECO:0000256" key="5">
    <source>
        <dbReference type="ARBA" id="ARBA00023159"/>
    </source>
</evidence>
<reference evidence="10 11" key="1">
    <citation type="journal article" date="2013" name="BMC Genomics">
        <title>The miniature genome of a carnivorous plant Genlisea aurea contains a low number of genes and short non-coding sequences.</title>
        <authorList>
            <person name="Leushkin E.V."/>
            <person name="Sutormin R.A."/>
            <person name="Nabieva E.R."/>
            <person name="Penin A.A."/>
            <person name="Kondrashov A.S."/>
            <person name="Logacheva M.D."/>
        </authorList>
    </citation>
    <scope>NUCLEOTIDE SEQUENCE [LARGE SCALE GENOMIC DNA]</scope>
</reference>
<organism evidence="10 11">
    <name type="scientific">Genlisea aurea</name>
    <dbReference type="NCBI Taxonomy" id="192259"/>
    <lineage>
        <taxon>Eukaryota</taxon>
        <taxon>Viridiplantae</taxon>
        <taxon>Streptophyta</taxon>
        <taxon>Embryophyta</taxon>
        <taxon>Tracheophyta</taxon>
        <taxon>Spermatophyta</taxon>
        <taxon>Magnoliopsida</taxon>
        <taxon>eudicotyledons</taxon>
        <taxon>Gunneridae</taxon>
        <taxon>Pentapetalae</taxon>
        <taxon>asterids</taxon>
        <taxon>lamiids</taxon>
        <taxon>Lamiales</taxon>
        <taxon>Lentibulariaceae</taxon>
        <taxon>Genlisea</taxon>
    </lineage>
</organism>
<keyword evidence="3" id="KW-0805">Transcription regulation</keyword>
<dbReference type="Proteomes" id="UP000015453">
    <property type="component" value="Unassembled WGS sequence"/>
</dbReference>
<dbReference type="PANTHER" id="PTHR31985">
    <property type="entry name" value="ETHYLENE-RESPONSIVE TRANSCRIPTION FACTOR ERF042-RELATED"/>
    <property type="match status" value="1"/>
</dbReference>
<comment type="subcellular location">
    <subcellularLocation>
        <location evidence="1">Nucleus</location>
    </subcellularLocation>
</comment>
<gene>
    <name evidence="10" type="ORF">M569_15461</name>
</gene>
<evidence type="ECO:0000256" key="7">
    <source>
        <dbReference type="ARBA" id="ARBA00023242"/>
    </source>
</evidence>
<keyword evidence="11" id="KW-1185">Reference proteome</keyword>
<evidence type="ECO:0000256" key="8">
    <source>
        <dbReference type="ARBA" id="ARBA00024343"/>
    </source>
</evidence>
<accession>S8DIR1</accession>
<evidence type="ECO:0000256" key="6">
    <source>
        <dbReference type="ARBA" id="ARBA00023163"/>
    </source>
</evidence>
<dbReference type="OrthoDB" id="1918918at2759"/>
<comment type="caution">
    <text evidence="10">The sequence shown here is derived from an EMBL/GenBank/DDBJ whole genome shotgun (WGS) entry which is preliminary data.</text>
</comment>
<keyword evidence="7" id="KW-0539">Nucleus</keyword>
<keyword evidence="2" id="KW-0611">Plant defense</keyword>
<dbReference type="PANTHER" id="PTHR31985:SF273">
    <property type="entry name" value="ETHYLENE-RESPONSIVE TRANSCRIPTION FACTOR ERF017"/>
    <property type="match status" value="1"/>
</dbReference>
<dbReference type="InterPro" id="IPR051032">
    <property type="entry name" value="AP2/ERF_TF_ERF_subfamily"/>
</dbReference>
<dbReference type="InterPro" id="IPR036955">
    <property type="entry name" value="AP2/ERF_dom_sf"/>
</dbReference>
<name>S8DIR1_9LAMI</name>
<feature type="non-terminal residue" evidence="10">
    <location>
        <position position="1"/>
    </location>
</feature>
<keyword evidence="5" id="KW-0010">Activator</keyword>
<dbReference type="PROSITE" id="PS51032">
    <property type="entry name" value="AP2_ERF"/>
    <property type="match status" value="1"/>
</dbReference>